<feature type="region of interest" description="Disordered" evidence="8">
    <location>
        <begin position="307"/>
        <end position="346"/>
    </location>
</feature>
<evidence type="ECO:0000313" key="10">
    <source>
        <dbReference type="EMBL" id="KAK0134500.1"/>
    </source>
</evidence>
<evidence type="ECO:0000256" key="2">
    <source>
        <dbReference type="ARBA" id="ARBA00022723"/>
    </source>
</evidence>
<feature type="region of interest" description="Disordered" evidence="8">
    <location>
        <begin position="1"/>
        <end position="143"/>
    </location>
</feature>
<dbReference type="PROSITE" id="PS50157">
    <property type="entry name" value="ZINC_FINGER_C2H2_2"/>
    <property type="match status" value="3"/>
</dbReference>
<keyword evidence="11" id="KW-1185">Reference proteome</keyword>
<dbReference type="PANTHER" id="PTHR24388">
    <property type="entry name" value="ZINC FINGER PROTEIN"/>
    <property type="match status" value="1"/>
</dbReference>
<dbReference type="SMART" id="SM00355">
    <property type="entry name" value="ZnF_C2H2"/>
    <property type="match status" value="3"/>
</dbReference>
<dbReference type="InterPro" id="IPR050527">
    <property type="entry name" value="Snail/Krueppel_Znf"/>
</dbReference>
<feature type="compositionally biased region" description="Polar residues" evidence="8">
    <location>
        <begin position="108"/>
        <end position="118"/>
    </location>
</feature>
<organism evidence="10 11">
    <name type="scientific">Merluccius polli</name>
    <name type="common">Benguela hake</name>
    <name type="synonym">Merluccius cadenati</name>
    <dbReference type="NCBI Taxonomy" id="89951"/>
    <lineage>
        <taxon>Eukaryota</taxon>
        <taxon>Metazoa</taxon>
        <taxon>Chordata</taxon>
        <taxon>Craniata</taxon>
        <taxon>Vertebrata</taxon>
        <taxon>Euteleostomi</taxon>
        <taxon>Actinopterygii</taxon>
        <taxon>Neopterygii</taxon>
        <taxon>Teleostei</taxon>
        <taxon>Neoteleostei</taxon>
        <taxon>Acanthomorphata</taxon>
        <taxon>Zeiogadaria</taxon>
        <taxon>Gadariae</taxon>
        <taxon>Gadiformes</taxon>
        <taxon>Gadoidei</taxon>
        <taxon>Merlucciidae</taxon>
        <taxon>Merluccius</taxon>
    </lineage>
</organism>
<keyword evidence="4 7" id="KW-0863">Zinc-finger</keyword>
<keyword evidence="3" id="KW-0677">Repeat</keyword>
<feature type="domain" description="C2H2-type" evidence="9">
    <location>
        <begin position="278"/>
        <end position="301"/>
    </location>
</feature>
<feature type="compositionally biased region" description="Low complexity" evidence="8">
    <location>
        <begin position="602"/>
        <end position="625"/>
    </location>
</feature>
<feature type="region of interest" description="Disordered" evidence="8">
    <location>
        <begin position="508"/>
        <end position="562"/>
    </location>
</feature>
<name>A0AA47M6E2_MERPO</name>
<feature type="domain" description="C2H2-type" evidence="9">
    <location>
        <begin position="177"/>
        <end position="204"/>
    </location>
</feature>
<proteinExistence type="predicted"/>
<feature type="domain" description="C2H2-type" evidence="9">
    <location>
        <begin position="145"/>
        <end position="172"/>
    </location>
</feature>
<dbReference type="SUPFAM" id="SSF57667">
    <property type="entry name" value="beta-beta-alpha zinc fingers"/>
    <property type="match status" value="1"/>
</dbReference>
<evidence type="ECO:0000256" key="3">
    <source>
        <dbReference type="ARBA" id="ARBA00022737"/>
    </source>
</evidence>
<dbReference type="InterPro" id="IPR036236">
    <property type="entry name" value="Znf_C2H2_sf"/>
</dbReference>
<evidence type="ECO:0000256" key="6">
    <source>
        <dbReference type="ARBA" id="ARBA00023242"/>
    </source>
</evidence>
<dbReference type="EMBL" id="JAOPHQ010005701">
    <property type="protein sequence ID" value="KAK0134500.1"/>
    <property type="molecule type" value="Genomic_DNA"/>
</dbReference>
<evidence type="ECO:0000256" key="5">
    <source>
        <dbReference type="ARBA" id="ARBA00022833"/>
    </source>
</evidence>
<protein>
    <submittedName>
        <fullName evidence="10">PR domain zinc finger protein 2</fullName>
    </submittedName>
</protein>
<dbReference type="GO" id="GO:0000978">
    <property type="term" value="F:RNA polymerase II cis-regulatory region sequence-specific DNA binding"/>
    <property type="evidence" value="ECO:0007669"/>
    <property type="project" value="TreeGrafter"/>
</dbReference>
<feature type="compositionally biased region" description="Polar residues" evidence="8">
    <location>
        <begin position="68"/>
        <end position="82"/>
    </location>
</feature>
<accession>A0AA47M6E2</accession>
<dbReference type="Pfam" id="PF00096">
    <property type="entry name" value="zf-C2H2"/>
    <property type="match status" value="2"/>
</dbReference>
<feature type="compositionally biased region" description="Low complexity" evidence="8">
    <location>
        <begin position="454"/>
        <end position="466"/>
    </location>
</feature>
<dbReference type="Gene3D" id="3.30.160.60">
    <property type="entry name" value="Classic Zinc Finger"/>
    <property type="match status" value="2"/>
</dbReference>
<evidence type="ECO:0000313" key="11">
    <source>
        <dbReference type="Proteomes" id="UP001174136"/>
    </source>
</evidence>
<feature type="region of interest" description="Disordered" evidence="8">
    <location>
        <begin position="190"/>
        <end position="211"/>
    </location>
</feature>
<feature type="region of interest" description="Disordered" evidence="8">
    <location>
        <begin position="421"/>
        <end position="466"/>
    </location>
</feature>
<comment type="caution">
    <text evidence="10">The sequence shown here is derived from an EMBL/GenBank/DDBJ whole genome shotgun (WGS) entry which is preliminary data.</text>
</comment>
<feature type="compositionally biased region" description="Basic residues" evidence="8">
    <location>
        <begin position="664"/>
        <end position="674"/>
    </location>
</feature>
<dbReference type="PANTHER" id="PTHR24388:SF54">
    <property type="entry name" value="PROTEIN ESCARGOT"/>
    <property type="match status" value="1"/>
</dbReference>
<dbReference type="GO" id="GO:0000981">
    <property type="term" value="F:DNA-binding transcription factor activity, RNA polymerase II-specific"/>
    <property type="evidence" value="ECO:0007669"/>
    <property type="project" value="TreeGrafter"/>
</dbReference>
<keyword evidence="6" id="KW-0539">Nucleus</keyword>
<keyword evidence="2" id="KW-0479">Metal-binding</keyword>
<evidence type="ECO:0000256" key="8">
    <source>
        <dbReference type="SAM" id="MobiDB-lite"/>
    </source>
</evidence>
<feature type="compositionally biased region" description="Acidic residues" evidence="8">
    <location>
        <begin position="120"/>
        <end position="141"/>
    </location>
</feature>
<keyword evidence="5" id="KW-0862">Zinc</keyword>
<gene>
    <name evidence="10" type="primary">Prdm2_1</name>
    <name evidence="10" type="ORF">N1851_029907</name>
</gene>
<dbReference type="InterPro" id="IPR013087">
    <property type="entry name" value="Znf_C2H2_type"/>
</dbReference>
<feature type="region of interest" description="Disordered" evidence="8">
    <location>
        <begin position="593"/>
        <end position="674"/>
    </location>
</feature>
<sequence length="674" mass="73304">MTAMWDGEEGPKEEDVRPSSGPLHAEKDPVPVESPAPTDVQDMSVVMIDKEKEETEVDQVGDPGEPQQLPSMQTSQETSVTAESREEEQQFPNCGQPGGESPKDSQLKSESASLQGQEPESLDPDIDFEPDPDGDLEDDLQGESHPCLHCERHFSTKQGLERHIHIHTTANQQTHLFKCRYCGKSFGSQVGRRRHERRHESGAKKKPGSLAGTATLLSSAGKAGGSSPECTSPTSYIAIASQFPVGHQPNLELTKKDIRPEAERPFTLEEYGESKELHPCKYCNKAFGTHTNMRRHQRRIHERHLLPKGVRRKDMLPQEVSVQRLPNESPSGSPPPVYVPSADTEDEADGDEYVVDISKNISENLSFYIDGKILSTSSVSNCEVIEVNSRSAALFGLDAVIINPNQISQALKVESKPNAGKTLASNLGQPTLKRRTTTPPLIPSLKMETETGFSASSSSSSSSTSSSSNILVGGLFSQSTESLAFQKEKTVYLSPKLKQLLQSQDSQKSAIPQIGDSHRLASPLSVTSLPGASGRFKRRTSSPPSSPQLSPTQKPDNSKGEVGSLYTLKVPKLESHRLSPVLNLTVHEDGDTVCSSEKDVSCRSSSSCGGNSCNQQPLDLSSSVSRRSDVLSKTLGDSALDLSMQRKSIMEPELKGTPPPQPPTKKRKAKHQHA</sequence>
<evidence type="ECO:0000256" key="1">
    <source>
        <dbReference type="ARBA" id="ARBA00004123"/>
    </source>
</evidence>
<evidence type="ECO:0000259" key="9">
    <source>
        <dbReference type="PROSITE" id="PS50157"/>
    </source>
</evidence>
<evidence type="ECO:0000256" key="4">
    <source>
        <dbReference type="ARBA" id="ARBA00022771"/>
    </source>
</evidence>
<reference evidence="10" key="1">
    <citation type="journal article" date="2023" name="Front. Mar. Sci.">
        <title>A new Merluccius polli reference genome to investigate the effects of global change in West African waters.</title>
        <authorList>
            <person name="Mateo J.L."/>
            <person name="Blanco-Fernandez C."/>
            <person name="Garcia-Vazquez E."/>
            <person name="Machado-Schiaffino G."/>
        </authorList>
    </citation>
    <scope>NUCLEOTIDE SEQUENCE</scope>
    <source>
        <strain evidence="10">C29</strain>
        <tissue evidence="10">Fin</tissue>
    </source>
</reference>
<feature type="compositionally biased region" description="Low complexity" evidence="8">
    <location>
        <begin position="541"/>
        <end position="555"/>
    </location>
</feature>
<dbReference type="PROSITE" id="PS00028">
    <property type="entry name" value="ZINC_FINGER_C2H2_1"/>
    <property type="match status" value="3"/>
</dbReference>
<dbReference type="GO" id="GO:0008270">
    <property type="term" value="F:zinc ion binding"/>
    <property type="evidence" value="ECO:0007669"/>
    <property type="project" value="UniProtKB-KW"/>
</dbReference>
<dbReference type="Proteomes" id="UP001174136">
    <property type="component" value="Unassembled WGS sequence"/>
</dbReference>
<evidence type="ECO:0000256" key="7">
    <source>
        <dbReference type="PROSITE-ProRule" id="PRU00042"/>
    </source>
</evidence>
<dbReference type="AlphaFoldDB" id="A0AA47M6E2"/>
<dbReference type="GO" id="GO:0005634">
    <property type="term" value="C:nucleus"/>
    <property type="evidence" value="ECO:0007669"/>
    <property type="project" value="UniProtKB-SubCell"/>
</dbReference>
<comment type="subcellular location">
    <subcellularLocation>
        <location evidence="1">Nucleus</location>
    </subcellularLocation>
</comment>